<dbReference type="GO" id="GO:0005886">
    <property type="term" value="C:plasma membrane"/>
    <property type="evidence" value="ECO:0007669"/>
    <property type="project" value="UniProtKB-SubCell"/>
</dbReference>
<feature type="transmembrane region" description="Helical" evidence="9">
    <location>
        <begin position="58"/>
        <end position="81"/>
    </location>
</feature>
<dbReference type="GO" id="GO:0030253">
    <property type="term" value="P:protein secretion by the type I secretion system"/>
    <property type="evidence" value="ECO:0007669"/>
    <property type="project" value="InterPro"/>
</dbReference>
<dbReference type="PROSITE" id="PS50893">
    <property type="entry name" value="ABC_TRANSPORTER_2"/>
    <property type="match status" value="1"/>
</dbReference>
<evidence type="ECO:0000313" key="13">
    <source>
        <dbReference type="Proteomes" id="UP000296468"/>
    </source>
</evidence>
<evidence type="ECO:0000256" key="7">
    <source>
        <dbReference type="ARBA" id="ARBA00022989"/>
    </source>
</evidence>
<dbReference type="InterPro" id="IPR027417">
    <property type="entry name" value="P-loop_NTPase"/>
</dbReference>
<keyword evidence="2" id="KW-0813">Transport</keyword>
<dbReference type="Gene3D" id="1.20.1560.10">
    <property type="entry name" value="ABC transporter type 1, transmembrane domain"/>
    <property type="match status" value="1"/>
</dbReference>
<dbReference type="NCBIfam" id="TIGR01842">
    <property type="entry name" value="type_I_sec_PrtD"/>
    <property type="match status" value="1"/>
</dbReference>
<keyword evidence="7 9" id="KW-1133">Transmembrane helix</keyword>
<keyword evidence="6" id="KW-0067">ATP-binding</keyword>
<evidence type="ECO:0000256" key="8">
    <source>
        <dbReference type="ARBA" id="ARBA00023136"/>
    </source>
</evidence>
<dbReference type="EMBL" id="CP035088">
    <property type="protein sequence ID" value="QBZ91387.1"/>
    <property type="molecule type" value="Genomic_DNA"/>
</dbReference>
<dbReference type="OrthoDB" id="9787557at2"/>
<dbReference type="GO" id="GO:0030256">
    <property type="term" value="C:type I protein secretion system complex"/>
    <property type="evidence" value="ECO:0007669"/>
    <property type="project" value="InterPro"/>
</dbReference>
<dbReference type="InterPro" id="IPR017871">
    <property type="entry name" value="ABC_transporter-like_CS"/>
</dbReference>
<dbReference type="PROSITE" id="PS00211">
    <property type="entry name" value="ABC_TRANSPORTER_1"/>
    <property type="match status" value="1"/>
</dbReference>
<evidence type="ECO:0000256" key="5">
    <source>
        <dbReference type="ARBA" id="ARBA00022741"/>
    </source>
</evidence>
<dbReference type="Proteomes" id="UP000296468">
    <property type="component" value="Chromosome"/>
</dbReference>
<dbReference type="InterPro" id="IPR036640">
    <property type="entry name" value="ABC1_TM_sf"/>
</dbReference>
<dbReference type="InterPro" id="IPR003439">
    <property type="entry name" value="ABC_transporter-like_ATP-bd"/>
</dbReference>
<feature type="domain" description="ABC transporter" evidence="10">
    <location>
        <begin position="334"/>
        <end position="570"/>
    </location>
</feature>
<evidence type="ECO:0000256" key="4">
    <source>
        <dbReference type="ARBA" id="ARBA00022692"/>
    </source>
</evidence>
<dbReference type="InterPro" id="IPR003593">
    <property type="entry name" value="AAA+_ATPase"/>
</dbReference>
<feature type="transmembrane region" description="Helical" evidence="9">
    <location>
        <begin position="148"/>
        <end position="177"/>
    </location>
</feature>
<name>A0A4P7PKJ7_9PSED</name>
<dbReference type="Pfam" id="PF00005">
    <property type="entry name" value="ABC_tran"/>
    <property type="match status" value="1"/>
</dbReference>
<dbReference type="RefSeq" id="WP_135846781.1">
    <property type="nucleotide sequence ID" value="NZ_CP035088.1"/>
</dbReference>
<protein>
    <submittedName>
        <fullName evidence="12">Type I secretion system permease/ATPase</fullName>
    </submittedName>
</protein>
<dbReference type="PANTHER" id="PTHR43394">
    <property type="entry name" value="ATP-DEPENDENT PERMEASE MDL1, MITOCHONDRIAL"/>
    <property type="match status" value="1"/>
</dbReference>
<dbReference type="InterPro" id="IPR011527">
    <property type="entry name" value="ABC1_TM_dom"/>
</dbReference>
<organism evidence="12 13">
    <name type="scientific">Pseudomonas viciae</name>
    <dbReference type="NCBI Taxonomy" id="2505979"/>
    <lineage>
        <taxon>Bacteria</taxon>
        <taxon>Pseudomonadati</taxon>
        <taxon>Pseudomonadota</taxon>
        <taxon>Gammaproteobacteria</taxon>
        <taxon>Pseudomonadales</taxon>
        <taxon>Pseudomonadaceae</taxon>
        <taxon>Pseudomonas</taxon>
    </lineage>
</organism>
<dbReference type="Gene3D" id="3.40.50.300">
    <property type="entry name" value="P-loop containing nucleotide triphosphate hydrolases"/>
    <property type="match status" value="1"/>
</dbReference>
<evidence type="ECO:0000259" key="10">
    <source>
        <dbReference type="PROSITE" id="PS50893"/>
    </source>
</evidence>
<keyword evidence="8 9" id="KW-0472">Membrane</keyword>
<comment type="subcellular location">
    <subcellularLocation>
        <location evidence="1">Cell membrane</location>
        <topology evidence="1">Multi-pass membrane protein</topology>
    </subcellularLocation>
</comment>
<dbReference type="Pfam" id="PF00664">
    <property type="entry name" value="ABC_membrane"/>
    <property type="match status" value="1"/>
</dbReference>
<dbReference type="KEGG" id="pvk:EPZ47_22700"/>
<sequence>MKPQNAISAPVVAPSLKSVLRRGLLGAALFSGVINILALVGPVFMLEVYDRVIPSQSVPTLIALGLLALGVYALSGLLDVIRSRVMVRIASSLDLALSAKVFNVIAGASLKTPITGDALKPAQELDQIRGFIGGPGLVAFFDLPWMPVYLAVCFYIHPLFGLLAAGLMIILIGLTLITDRQTRKLMQASADALNKRNHLGQQAHQNAEALMAMGMLANTSNIWQINHSTFITLQRRSIDIGGFYGGISKTLRQVVQSAALALGAWLVIQGDLSGGTMIAASIIVARTLAPAEQVIATWRSLLGAQIAWKKLLEVFSLFPDAQSKTELPTAHRSLQVESVFAAPPGAQRLTLQNINFMVAAGTAVGVVGPSASGKSSLARVLVNAWTPARGHVRLDGAPLDLLTEQARGKLIGYLPQSVGLFTGTVAQNIARLDPLAQDSAIVSAAQLAGVHELILQLPQGYETQVGEGGINLSAGQRQRVALARALFGEPFLVVLDEPNSNLDAEGEQALAKAILALKARGAIVVVIAHRTNILAVIDQVLILENGVQTAYGPRDVVLKRPPAATSRPSNNVVELGVSN</sequence>
<keyword evidence="3" id="KW-1003">Cell membrane</keyword>
<reference evidence="12 13" key="1">
    <citation type="journal article" date="2019" name="Front. Microbiol.">
        <title>In silico and Genetic Analyses of Cyclic Lipopeptide Synthetic Gene Clusters in Pseudomonas sp. 11K1.</title>
        <authorList>
            <person name="Zhao H."/>
            <person name="Liu Y.P."/>
            <person name="Zhang L.Q."/>
        </authorList>
    </citation>
    <scope>NUCLEOTIDE SEQUENCE [LARGE SCALE GENOMIC DNA]</scope>
    <source>
        <strain evidence="12 13">11K1</strain>
    </source>
</reference>
<feature type="transmembrane region" description="Helical" evidence="9">
    <location>
        <begin position="24"/>
        <end position="46"/>
    </location>
</feature>
<dbReference type="SUPFAM" id="SSF90123">
    <property type="entry name" value="ABC transporter transmembrane region"/>
    <property type="match status" value="1"/>
</dbReference>
<dbReference type="InterPro" id="IPR010128">
    <property type="entry name" value="ATPase_T1SS_PrtD-like"/>
</dbReference>
<evidence type="ECO:0000256" key="6">
    <source>
        <dbReference type="ARBA" id="ARBA00022840"/>
    </source>
</evidence>
<keyword evidence="4 9" id="KW-0812">Transmembrane</keyword>
<dbReference type="InterPro" id="IPR039421">
    <property type="entry name" value="Type_1_exporter"/>
</dbReference>
<gene>
    <name evidence="12" type="ORF">EPZ47_22700</name>
</gene>
<dbReference type="AlphaFoldDB" id="A0A4P7PKJ7"/>
<dbReference type="FunFam" id="3.40.50.300:FF:001444">
    <property type="entry name" value="ABC transporter ATP-binding protein"/>
    <property type="match status" value="1"/>
</dbReference>
<evidence type="ECO:0000313" key="12">
    <source>
        <dbReference type="EMBL" id="QBZ91387.1"/>
    </source>
</evidence>
<dbReference type="GO" id="GO:0016887">
    <property type="term" value="F:ATP hydrolysis activity"/>
    <property type="evidence" value="ECO:0007669"/>
    <property type="project" value="InterPro"/>
</dbReference>
<dbReference type="GO" id="GO:0005524">
    <property type="term" value="F:ATP binding"/>
    <property type="evidence" value="ECO:0007669"/>
    <property type="project" value="UniProtKB-KW"/>
</dbReference>
<dbReference type="PROSITE" id="PS50929">
    <property type="entry name" value="ABC_TM1F"/>
    <property type="match status" value="1"/>
</dbReference>
<dbReference type="GO" id="GO:0015421">
    <property type="term" value="F:ABC-type oligopeptide transporter activity"/>
    <property type="evidence" value="ECO:0007669"/>
    <property type="project" value="TreeGrafter"/>
</dbReference>
<dbReference type="SMART" id="SM00382">
    <property type="entry name" value="AAA"/>
    <property type="match status" value="1"/>
</dbReference>
<evidence type="ECO:0000256" key="3">
    <source>
        <dbReference type="ARBA" id="ARBA00022475"/>
    </source>
</evidence>
<evidence type="ECO:0000259" key="11">
    <source>
        <dbReference type="PROSITE" id="PS50929"/>
    </source>
</evidence>
<dbReference type="PANTHER" id="PTHR43394:SF1">
    <property type="entry name" value="ATP-BINDING CASSETTE SUB-FAMILY B MEMBER 10, MITOCHONDRIAL"/>
    <property type="match status" value="1"/>
</dbReference>
<evidence type="ECO:0000256" key="2">
    <source>
        <dbReference type="ARBA" id="ARBA00022448"/>
    </source>
</evidence>
<keyword evidence="5" id="KW-0547">Nucleotide-binding</keyword>
<feature type="domain" description="ABC transmembrane type-1" evidence="11">
    <location>
        <begin position="25"/>
        <end position="303"/>
    </location>
</feature>
<dbReference type="SUPFAM" id="SSF52540">
    <property type="entry name" value="P-loop containing nucleoside triphosphate hydrolases"/>
    <property type="match status" value="1"/>
</dbReference>
<evidence type="ECO:0000256" key="9">
    <source>
        <dbReference type="SAM" id="Phobius"/>
    </source>
</evidence>
<accession>A0A4P7PKJ7</accession>
<proteinExistence type="predicted"/>
<evidence type="ECO:0000256" key="1">
    <source>
        <dbReference type="ARBA" id="ARBA00004651"/>
    </source>
</evidence>